<evidence type="ECO:0000313" key="3">
    <source>
        <dbReference type="Proteomes" id="UP000663860"/>
    </source>
</evidence>
<reference evidence="1" key="1">
    <citation type="submission" date="2021-02" db="EMBL/GenBank/DDBJ databases">
        <authorList>
            <person name="Nowell W R."/>
        </authorList>
    </citation>
    <scope>NUCLEOTIDE SEQUENCE</scope>
</reference>
<gene>
    <name evidence="1" type="ORF">IZO911_LOCUS5159</name>
    <name evidence="2" type="ORF">KXQ929_LOCUS7654</name>
</gene>
<protein>
    <submittedName>
        <fullName evidence="1">Uncharacterized protein</fullName>
    </submittedName>
</protein>
<dbReference type="EMBL" id="CAJOBB010000318">
    <property type="protein sequence ID" value="CAF3649277.1"/>
    <property type="molecule type" value="Genomic_DNA"/>
</dbReference>
<dbReference type="EMBL" id="CAJNOE010000030">
    <property type="protein sequence ID" value="CAF0768874.1"/>
    <property type="molecule type" value="Genomic_DNA"/>
</dbReference>
<dbReference type="Proteomes" id="UP000663868">
    <property type="component" value="Unassembled WGS sequence"/>
</dbReference>
<dbReference type="Proteomes" id="UP000663860">
    <property type="component" value="Unassembled WGS sequence"/>
</dbReference>
<evidence type="ECO:0000313" key="2">
    <source>
        <dbReference type="EMBL" id="CAF3649277.1"/>
    </source>
</evidence>
<evidence type="ECO:0000313" key="1">
    <source>
        <dbReference type="EMBL" id="CAF0768874.1"/>
    </source>
</evidence>
<dbReference type="AlphaFoldDB" id="A0A813QMZ1"/>
<accession>A0A813QMZ1</accession>
<sequence>MAYELNQWLNKRATISHFDIGLEPTLLSPDLHEQNECERITRYAAYDCLAIHQFLSKLKSIPNHQLTTGLNERVYTTTDDTQLNELYEQERKKIHNRSCTIKQHRRYYRNELIFKDIDQRFTLKQIKTILKQHQIPVYIVNTS</sequence>
<proteinExistence type="predicted"/>
<name>A0A813QMZ1_9BILA</name>
<comment type="caution">
    <text evidence="1">The sequence shown here is derived from an EMBL/GenBank/DDBJ whole genome shotgun (WGS) entry which is preliminary data.</text>
</comment>
<organism evidence="1 3">
    <name type="scientific">Adineta steineri</name>
    <dbReference type="NCBI Taxonomy" id="433720"/>
    <lineage>
        <taxon>Eukaryota</taxon>
        <taxon>Metazoa</taxon>
        <taxon>Spiralia</taxon>
        <taxon>Gnathifera</taxon>
        <taxon>Rotifera</taxon>
        <taxon>Eurotatoria</taxon>
        <taxon>Bdelloidea</taxon>
        <taxon>Adinetida</taxon>
        <taxon>Adinetidae</taxon>
        <taxon>Adineta</taxon>
    </lineage>
</organism>